<evidence type="ECO:0000259" key="2">
    <source>
        <dbReference type="Pfam" id="PF09699"/>
    </source>
</evidence>
<dbReference type="SUPFAM" id="SSF48695">
    <property type="entry name" value="Multiheme cytochromes"/>
    <property type="match status" value="1"/>
</dbReference>
<keyword evidence="1" id="KW-0732">Signal</keyword>
<evidence type="ECO:0000313" key="3">
    <source>
        <dbReference type="EMBL" id="ACM19792.1"/>
    </source>
</evidence>
<dbReference type="STRING" id="316067.Geob_1432"/>
<gene>
    <name evidence="3" type="ordered locus">Geob_1432</name>
</gene>
<dbReference type="RefSeq" id="WP_012646521.1">
    <property type="nucleotide sequence ID" value="NC_011979.1"/>
</dbReference>
<organism evidence="3 4">
    <name type="scientific">Geotalea daltonii (strain DSM 22248 / JCM 15807 / FRC-32)</name>
    <name type="common">Geobacter daltonii</name>
    <dbReference type="NCBI Taxonomy" id="316067"/>
    <lineage>
        <taxon>Bacteria</taxon>
        <taxon>Pseudomonadati</taxon>
        <taxon>Thermodesulfobacteriota</taxon>
        <taxon>Desulfuromonadia</taxon>
        <taxon>Geobacterales</taxon>
        <taxon>Geobacteraceae</taxon>
        <taxon>Geotalea</taxon>
    </lineage>
</organism>
<dbReference type="Proteomes" id="UP000007721">
    <property type="component" value="Chromosome"/>
</dbReference>
<feature type="domain" description="Doubled CXXCH motif" evidence="2">
    <location>
        <begin position="197"/>
        <end position="227"/>
    </location>
</feature>
<name>B9M537_GEODF</name>
<accession>B9M537</accession>
<evidence type="ECO:0000256" key="1">
    <source>
        <dbReference type="SAM" id="SignalP"/>
    </source>
</evidence>
<proteinExistence type="predicted"/>
<dbReference type="eggNOG" id="COG3303">
    <property type="taxonomic scope" value="Bacteria"/>
</dbReference>
<dbReference type="KEGG" id="geo:Geob_1432"/>
<keyword evidence="4" id="KW-1185">Reference proteome</keyword>
<dbReference type="InterPro" id="IPR010177">
    <property type="entry name" value="Paired_CXXCH_1"/>
</dbReference>
<dbReference type="OrthoDB" id="12425at2"/>
<feature type="signal peptide" evidence="1">
    <location>
        <begin position="1"/>
        <end position="20"/>
    </location>
</feature>
<dbReference type="AlphaFoldDB" id="B9M537"/>
<sequence length="229" mass="24120">MKKVLLTAAAVLTMAGSAMAASVVSSKHDLSTGGPQTVYNTNTQQVCVFCHTPHNSKETRALWNRNSATSTSYKLYTSGVWAEQASWFESGQKGVIKSDSPSLMCMSCHDGSSLKAVVNKPKDVTALSASSDTIGSNPANLGTDLTNDHPINIKYADYRANTQYSGSVATLATEDTTTGTVGASTLKLPLAKGVTVECNTCHNVHDPANVPFLRGTMGKSALCTACHLK</sequence>
<feature type="chain" id="PRO_5002888708" evidence="1">
    <location>
        <begin position="21"/>
        <end position="229"/>
    </location>
</feature>
<dbReference type="EMBL" id="CP001390">
    <property type="protein sequence ID" value="ACM19792.1"/>
    <property type="molecule type" value="Genomic_DNA"/>
</dbReference>
<evidence type="ECO:0000313" key="4">
    <source>
        <dbReference type="Proteomes" id="UP000007721"/>
    </source>
</evidence>
<protein>
    <submittedName>
        <fullName evidence="3">Cytochrome c, 4 heme-binding sites</fullName>
    </submittedName>
</protein>
<dbReference type="HOGENOM" id="CLU_076833_0_0_7"/>
<reference evidence="3 4" key="1">
    <citation type="submission" date="2009-01" db="EMBL/GenBank/DDBJ databases">
        <title>Complete sequence of Geobacter sp. FRC-32.</title>
        <authorList>
            <consortium name="US DOE Joint Genome Institute"/>
            <person name="Lucas S."/>
            <person name="Copeland A."/>
            <person name="Lapidus A."/>
            <person name="Glavina del Rio T."/>
            <person name="Dalin E."/>
            <person name="Tice H."/>
            <person name="Bruce D."/>
            <person name="Goodwin L."/>
            <person name="Pitluck S."/>
            <person name="Saunders E."/>
            <person name="Brettin T."/>
            <person name="Detter J.C."/>
            <person name="Han C."/>
            <person name="Larimer F."/>
            <person name="Land M."/>
            <person name="Hauser L."/>
            <person name="Kyrpides N."/>
            <person name="Ovchinnikova G."/>
            <person name="Kostka J."/>
            <person name="Richardson P."/>
        </authorList>
    </citation>
    <scope>NUCLEOTIDE SEQUENCE [LARGE SCALE GENOMIC DNA]</scope>
    <source>
        <strain evidence="4">DSM 22248 / JCM 15807 / FRC-32</strain>
    </source>
</reference>
<dbReference type="InterPro" id="IPR036280">
    <property type="entry name" value="Multihaem_cyt_sf"/>
</dbReference>
<dbReference type="Pfam" id="PF09699">
    <property type="entry name" value="Paired_CXXCH_1"/>
    <property type="match status" value="1"/>
</dbReference>